<accession>A0A8D1B1L0</accession>
<feature type="transmembrane region" description="Helical" evidence="1">
    <location>
        <begin position="67"/>
        <end position="90"/>
    </location>
</feature>
<evidence type="ECO:0000256" key="1">
    <source>
        <dbReference type="SAM" id="Phobius"/>
    </source>
</evidence>
<proteinExistence type="predicted"/>
<sequence length="118" mass="13316">MPRSVIADSYGSFISRFLRNRHTLFQSGCTNLHSQQQCRRVPFSPHPLQHLLFADLLMMATLTGVKWYFTAVLICISLIVVMCIFSGAYWPSMSSLEKCLFRSSAYFSIGLFCCCGGV</sequence>
<organism evidence="2 3">
    <name type="scientific">Sus scrofa</name>
    <name type="common">Pig</name>
    <dbReference type="NCBI Taxonomy" id="9823"/>
    <lineage>
        <taxon>Eukaryota</taxon>
        <taxon>Metazoa</taxon>
        <taxon>Chordata</taxon>
        <taxon>Craniata</taxon>
        <taxon>Vertebrata</taxon>
        <taxon>Euteleostomi</taxon>
        <taxon>Mammalia</taxon>
        <taxon>Eutheria</taxon>
        <taxon>Laurasiatheria</taxon>
        <taxon>Artiodactyla</taxon>
        <taxon>Suina</taxon>
        <taxon>Suidae</taxon>
        <taxon>Sus</taxon>
    </lineage>
</organism>
<keyword evidence="1" id="KW-1133">Transmembrane helix</keyword>
<dbReference type="Ensembl" id="ENSSSCT00035097163.1">
    <property type="protein sequence ID" value="ENSSSCP00035040965.1"/>
    <property type="gene ID" value="ENSSSCG00035071856.1"/>
</dbReference>
<dbReference type="AlphaFoldDB" id="A0A8D1B1L0"/>
<protein>
    <submittedName>
        <fullName evidence="2">Uncharacterized protein</fullName>
    </submittedName>
</protein>
<dbReference type="Proteomes" id="UP000694720">
    <property type="component" value="Unplaced"/>
</dbReference>
<keyword evidence="1" id="KW-0812">Transmembrane</keyword>
<name>A0A8D1B1L0_PIG</name>
<dbReference type="Ensembl" id="ENSSSCT00060011788.1">
    <property type="protein sequence ID" value="ENSSSCP00060004403.1"/>
    <property type="gene ID" value="ENSSSCG00060009155.1"/>
</dbReference>
<reference evidence="2" key="1">
    <citation type="submission" date="2025-05" db="UniProtKB">
        <authorList>
            <consortium name="Ensembl"/>
        </authorList>
    </citation>
    <scope>IDENTIFICATION</scope>
</reference>
<dbReference type="Proteomes" id="UP000694723">
    <property type="component" value="Unplaced"/>
</dbReference>
<keyword evidence="1" id="KW-0472">Membrane</keyword>
<evidence type="ECO:0000313" key="3">
    <source>
        <dbReference type="Proteomes" id="UP000694720"/>
    </source>
</evidence>
<evidence type="ECO:0000313" key="2">
    <source>
        <dbReference type="Ensembl" id="ENSSSCP00035040965.1"/>
    </source>
</evidence>